<dbReference type="NCBIfam" id="NF001273">
    <property type="entry name" value="PRK00230.1"/>
    <property type="match status" value="1"/>
</dbReference>
<dbReference type="FunFam" id="3.20.20.70:FF:000015">
    <property type="entry name" value="Orotidine 5'-phosphate decarboxylase"/>
    <property type="match status" value="1"/>
</dbReference>
<evidence type="ECO:0000256" key="3">
    <source>
        <dbReference type="ARBA" id="ARBA00011738"/>
    </source>
</evidence>
<feature type="binding site" evidence="9 11">
    <location>
        <position position="185"/>
    </location>
    <ligand>
        <name>substrate</name>
    </ligand>
</feature>
<dbReference type="InterPro" id="IPR011060">
    <property type="entry name" value="RibuloseP-bd_barrel"/>
</dbReference>
<dbReference type="GO" id="GO:0006207">
    <property type="term" value="P:'de novo' pyrimidine nucleobase biosynthetic process"/>
    <property type="evidence" value="ECO:0007669"/>
    <property type="project" value="InterPro"/>
</dbReference>
<dbReference type="NCBIfam" id="TIGR01740">
    <property type="entry name" value="pyrF"/>
    <property type="match status" value="1"/>
</dbReference>
<feature type="domain" description="Orotidine 5'-phosphate decarboxylase" evidence="13">
    <location>
        <begin position="5"/>
        <end position="232"/>
    </location>
</feature>
<keyword evidence="6 9" id="KW-0456">Lyase</keyword>
<proteinExistence type="inferred from homology"/>
<dbReference type="OrthoDB" id="9806203at2"/>
<sequence length="247" mass="27429">MNTQEPIIALDFDHQDQAREFLKFFNQQKLNLKIGMEMFYHYGPQWISEIQAQGHEIFLDLKLHDIPHTVYRAMKQLSQLQVSMVTVHASGGSRMLEAAKEGLLAGCQKADRAPLLVAVTHLTSTDQTMLSQELLVNTPLEDAIKHLAQLSQGAGLDGVVCSAQEAALIKAATGPSFLTVTPGIRPQGFQSDHEDQVRIMTPKAAAQRGSNYIVVGRPIIQAPDPYLAYQTIKTDWQAGLKERREEV</sequence>
<dbReference type="STRING" id="908337.HMPREF9257_0686"/>
<dbReference type="InterPro" id="IPR047596">
    <property type="entry name" value="OMPdecase_bac"/>
</dbReference>
<evidence type="ECO:0000256" key="10">
    <source>
        <dbReference type="PIRSR" id="PIRSR614732-1"/>
    </source>
</evidence>
<accession>E4KQX6</accession>
<dbReference type="InterPro" id="IPR013785">
    <property type="entry name" value="Aldolase_TIM"/>
</dbReference>
<reference evidence="14 15" key="1">
    <citation type="submission" date="2010-10" db="EMBL/GenBank/DDBJ databases">
        <authorList>
            <person name="Durkin A.S."/>
            <person name="Madupu R."/>
            <person name="Torralba M."/>
            <person name="Gillis M."/>
            <person name="Methe B."/>
            <person name="Sutton G."/>
            <person name="Nelson K.E."/>
        </authorList>
    </citation>
    <scope>NUCLEOTIDE SEQUENCE [LARGE SCALE GENOMIC DNA]</scope>
    <source>
        <strain evidence="14 15">ACS-139-V-Col8</strain>
    </source>
</reference>
<keyword evidence="5 9" id="KW-0665">Pyrimidine biosynthesis</keyword>
<gene>
    <name evidence="9 14" type="primary">pyrF</name>
    <name evidence="14" type="ORF">HMPREF9257_0686</name>
</gene>
<dbReference type="SUPFAM" id="SSF51366">
    <property type="entry name" value="Ribulose-phoshate binding barrel"/>
    <property type="match status" value="1"/>
</dbReference>
<evidence type="ECO:0000256" key="7">
    <source>
        <dbReference type="ARBA" id="ARBA00049157"/>
    </source>
</evidence>
<evidence type="ECO:0000256" key="2">
    <source>
        <dbReference type="ARBA" id="ARBA00004861"/>
    </source>
</evidence>
<dbReference type="GO" id="GO:0004590">
    <property type="term" value="F:orotidine-5'-phosphate decarboxylase activity"/>
    <property type="evidence" value="ECO:0007669"/>
    <property type="project" value="UniProtKB-UniRule"/>
</dbReference>
<feature type="binding site" evidence="9 11">
    <location>
        <position position="33"/>
    </location>
    <ligand>
        <name>substrate</name>
    </ligand>
</feature>
<dbReference type="GO" id="GO:0005829">
    <property type="term" value="C:cytosol"/>
    <property type="evidence" value="ECO:0007669"/>
    <property type="project" value="TreeGrafter"/>
</dbReference>
<evidence type="ECO:0000256" key="8">
    <source>
        <dbReference type="ARBA" id="ARBA00061012"/>
    </source>
</evidence>
<feature type="binding site" evidence="9">
    <location>
        <begin position="60"/>
        <end position="69"/>
    </location>
    <ligand>
        <name>substrate</name>
    </ligand>
</feature>
<dbReference type="InterPro" id="IPR014732">
    <property type="entry name" value="OMPdecase"/>
</dbReference>
<dbReference type="RefSeq" id="WP_006418918.1">
    <property type="nucleotide sequence ID" value="NZ_AENN01000017.1"/>
</dbReference>
<comment type="caution">
    <text evidence="14">The sequence shown here is derived from an EMBL/GenBank/DDBJ whole genome shotgun (WGS) entry which is preliminary data.</text>
</comment>
<evidence type="ECO:0000256" key="6">
    <source>
        <dbReference type="ARBA" id="ARBA00023239"/>
    </source>
</evidence>
<keyword evidence="15" id="KW-1185">Reference proteome</keyword>
<dbReference type="Gene3D" id="3.20.20.70">
    <property type="entry name" value="Aldolase class I"/>
    <property type="match status" value="1"/>
</dbReference>
<dbReference type="CDD" id="cd04725">
    <property type="entry name" value="OMP_decarboxylase_like"/>
    <property type="match status" value="1"/>
</dbReference>
<dbReference type="PANTHER" id="PTHR32119">
    <property type="entry name" value="OROTIDINE 5'-PHOSPHATE DECARBOXYLASE"/>
    <property type="match status" value="1"/>
</dbReference>
<feature type="binding site" evidence="9 11">
    <location>
        <position position="216"/>
    </location>
    <ligand>
        <name>substrate</name>
    </ligand>
</feature>
<feature type="binding site" evidence="9 11">
    <location>
        <position position="196"/>
    </location>
    <ligand>
        <name>substrate</name>
    </ligand>
</feature>
<evidence type="ECO:0000256" key="12">
    <source>
        <dbReference type="RuleBase" id="RU000512"/>
    </source>
</evidence>
<feature type="binding site" evidence="9 11">
    <location>
        <position position="11"/>
    </location>
    <ligand>
        <name>substrate</name>
    </ligand>
</feature>
<protein>
    <recommendedName>
        <fullName evidence="9">Orotidine 5'-phosphate decarboxylase</fullName>
        <ecNumber evidence="9">4.1.1.23</ecNumber>
    </recommendedName>
    <alternativeName>
        <fullName evidence="9">OMP decarboxylase</fullName>
        <shortName evidence="9">OMPDCase</shortName>
        <shortName evidence="9">OMPdecase</shortName>
    </alternativeName>
</protein>
<comment type="similarity">
    <text evidence="8 9">Belongs to the OMP decarboxylase family. Type 1 subfamily.</text>
</comment>
<evidence type="ECO:0000313" key="15">
    <source>
        <dbReference type="Proteomes" id="UP000005990"/>
    </source>
</evidence>
<evidence type="ECO:0000256" key="11">
    <source>
        <dbReference type="PIRSR" id="PIRSR614732-2"/>
    </source>
</evidence>
<feature type="active site" description="Proton donor" evidence="9">
    <location>
        <position position="62"/>
    </location>
</feature>
<dbReference type="GO" id="GO:0044205">
    <property type="term" value="P:'de novo' UMP biosynthetic process"/>
    <property type="evidence" value="ECO:0007669"/>
    <property type="project" value="UniProtKB-UniRule"/>
</dbReference>
<comment type="function">
    <text evidence="1 9">Catalyzes the decarboxylation of orotidine 5'-monophosphate (OMP) to uridine 5'-monophosphate (UMP).</text>
</comment>
<evidence type="ECO:0000259" key="13">
    <source>
        <dbReference type="SMART" id="SM00934"/>
    </source>
</evidence>
<comment type="subunit">
    <text evidence="3 9">Homodimer.</text>
</comment>
<dbReference type="eggNOG" id="COG0284">
    <property type="taxonomic scope" value="Bacteria"/>
</dbReference>
<dbReference type="AlphaFoldDB" id="E4KQX6"/>
<organism evidence="14 15">
    <name type="scientific">Eremococcus coleocola ACS-139-V-Col8</name>
    <dbReference type="NCBI Taxonomy" id="908337"/>
    <lineage>
        <taxon>Bacteria</taxon>
        <taxon>Bacillati</taxon>
        <taxon>Bacillota</taxon>
        <taxon>Bacilli</taxon>
        <taxon>Lactobacillales</taxon>
        <taxon>Aerococcaceae</taxon>
        <taxon>Eremococcus</taxon>
    </lineage>
</organism>
<comment type="catalytic activity">
    <reaction evidence="7 9 12">
        <text>orotidine 5'-phosphate + H(+) = UMP + CO2</text>
        <dbReference type="Rhea" id="RHEA:11596"/>
        <dbReference type="ChEBI" id="CHEBI:15378"/>
        <dbReference type="ChEBI" id="CHEBI:16526"/>
        <dbReference type="ChEBI" id="CHEBI:57538"/>
        <dbReference type="ChEBI" id="CHEBI:57865"/>
        <dbReference type="EC" id="4.1.1.23"/>
    </reaction>
</comment>
<feature type="active site" description="For OMPdecase activity" evidence="10">
    <location>
        <position position="60"/>
    </location>
</feature>
<dbReference type="Pfam" id="PF00215">
    <property type="entry name" value="OMPdecase"/>
    <property type="match status" value="1"/>
</dbReference>
<dbReference type="InterPro" id="IPR001754">
    <property type="entry name" value="OMPdeCOase_dom"/>
</dbReference>
<dbReference type="PROSITE" id="PS00156">
    <property type="entry name" value="OMPDECASE"/>
    <property type="match status" value="1"/>
</dbReference>
<feature type="active site" description="For OMPdecase activity" evidence="10">
    <location>
        <position position="62"/>
    </location>
</feature>
<dbReference type="EMBL" id="AENN01000017">
    <property type="protein sequence ID" value="EFR30758.1"/>
    <property type="molecule type" value="Genomic_DNA"/>
</dbReference>
<evidence type="ECO:0000313" key="14">
    <source>
        <dbReference type="EMBL" id="EFR30758.1"/>
    </source>
</evidence>
<name>E4KQX6_9LACT</name>
<keyword evidence="4 9" id="KW-0210">Decarboxylase</keyword>
<evidence type="ECO:0000256" key="1">
    <source>
        <dbReference type="ARBA" id="ARBA00002356"/>
    </source>
</evidence>
<dbReference type="PANTHER" id="PTHR32119:SF2">
    <property type="entry name" value="OROTIDINE 5'-PHOSPHATE DECARBOXYLASE"/>
    <property type="match status" value="1"/>
</dbReference>
<dbReference type="InterPro" id="IPR018089">
    <property type="entry name" value="OMPdecase_AS"/>
</dbReference>
<dbReference type="EC" id="4.1.1.23" evidence="9"/>
<comment type="pathway">
    <text evidence="2 9 12">Pyrimidine metabolism; UMP biosynthesis via de novo pathway; UMP from orotate: step 2/2.</text>
</comment>
<evidence type="ECO:0000256" key="4">
    <source>
        <dbReference type="ARBA" id="ARBA00022793"/>
    </source>
</evidence>
<dbReference type="SMART" id="SM00934">
    <property type="entry name" value="OMPdecase"/>
    <property type="match status" value="1"/>
</dbReference>
<feature type="active site" description="For OMPdecase activity" evidence="10">
    <location>
        <position position="65"/>
    </location>
</feature>
<evidence type="ECO:0000256" key="5">
    <source>
        <dbReference type="ARBA" id="ARBA00022975"/>
    </source>
</evidence>
<feature type="binding site" evidence="9 11">
    <location>
        <position position="123"/>
    </location>
    <ligand>
        <name>substrate</name>
    </ligand>
</feature>
<dbReference type="Proteomes" id="UP000005990">
    <property type="component" value="Unassembled WGS sequence"/>
</dbReference>
<dbReference type="UniPathway" id="UPA00070">
    <property type="reaction ID" value="UER00120"/>
</dbReference>
<feature type="binding site" evidence="9 11">
    <location>
        <position position="217"/>
    </location>
    <ligand>
        <name>substrate</name>
    </ligand>
</feature>
<dbReference type="HAMAP" id="MF_01200_B">
    <property type="entry name" value="OMPdecase_type1_B"/>
    <property type="match status" value="1"/>
</dbReference>
<evidence type="ECO:0000256" key="9">
    <source>
        <dbReference type="HAMAP-Rule" id="MF_01200"/>
    </source>
</evidence>